<evidence type="ECO:0000313" key="2">
    <source>
        <dbReference type="Proteomes" id="UP001176940"/>
    </source>
</evidence>
<evidence type="ECO:0008006" key="3">
    <source>
        <dbReference type="Google" id="ProtNLM"/>
    </source>
</evidence>
<protein>
    <recommendedName>
        <fullName evidence="3">Presequence protease, mitochondrial</fullName>
    </recommendedName>
</protein>
<dbReference type="Gene3D" id="3.30.830.10">
    <property type="entry name" value="Metalloenzyme, LuxS/M16 peptidase-like"/>
    <property type="match status" value="1"/>
</dbReference>
<dbReference type="Proteomes" id="UP001176940">
    <property type="component" value="Unassembled WGS sequence"/>
</dbReference>
<dbReference type="InterPro" id="IPR036397">
    <property type="entry name" value="RNaseH_sf"/>
</dbReference>
<reference evidence="1" key="1">
    <citation type="submission" date="2023-07" db="EMBL/GenBank/DDBJ databases">
        <authorList>
            <person name="Stuckert A."/>
        </authorList>
    </citation>
    <scope>NUCLEOTIDE SEQUENCE</scope>
</reference>
<dbReference type="InterPro" id="IPR011249">
    <property type="entry name" value="Metalloenz_LuxS/M16"/>
</dbReference>
<name>A0ABN9LKU8_9NEOB</name>
<gene>
    <name evidence="1" type="ORF">RIMI_LOCUS10424893</name>
</gene>
<accession>A0ABN9LKU8</accession>
<dbReference type="Gene3D" id="3.30.420.10">
    <property type="entry name" value="Ribonuclease H-like superfamily/Ribonuclease H"/>
    <property type="match status" value="1"/>
</dbReference>
<organism evidence="1 2">
    <name type="scientific">Ranitomeya imitator</name>
    <name type="common">mimic poison frog</name>
    <dbReference type="NCBI Taxonomy" id="111125"/>
    <lineage>
        <taxon>Eukaryota</taxon>
        <taxon>Metazoa</taxon>
        <taxon>Chordata</taxon>
        <taxon>Craniata</taxon>
        <taxon>Vertebrata</taxon>
        <taxon>Euteleostomi</taxon>
        <taxon>Amphibia</taxon>
        <taxon>Batrachia</taxon>
        <taxon>Anura</taxon>
        <taxon>Neobatrachia</taxon>
        <taxon>Hyloidea</taxon>
        <taxon>Dendrobatidae</taxon>
        <taxon>Dendrobatinae</taxon>
        <taxon>Ranitomeya</taxon>
    </lineage>
</organism>
<dbReference type="EMBL" id="CAUEEQ010022485">
    <property type="protein sequence ID" value="CAJ0944451.1"/>
    <property type="molecule type" value="Genomic_DNA"/>
</dbReference>
<dbReference type="PANTHER" id="PTHR43016">
    <property type="entry name" value="PRESEQUENCE PROTEASE"/>
    <property type="match status" value="1"/>
</dbReference>
<evidence type="ECO:0000313" key="1">
    <source>
        <dbReference type="EMBL" id="CAJ0944451.1"/>
    </source>
</evidence>
<dbReference type="SUPFAM" id="SSF63411">
    <property type="entry name" value="LuxS/MPP-like metallohydrolase"/>
    <property type="match status" value="1"/>
</dbReference>
<proteinExistence type="predicted"/>
<dbReference type="PANTHER" id="PTHR43016:SF13">
    <property type="entry name" value="PRESEQUENCE PROTEASE, MITOCHONDRIAL"/>
    <property type="match status" value="1"/>
</dbReference>
<keyword evidence="2" id="KW-1185">Reference proteome</keyword>
<sequence length="373" mass="42595">MTWPPQSPDLNPIEMVWGELDRRVKAKGPTSAKHLWELLQDCWKTISGDYLLKLIKRMPRVCKTVIKAKEEHFMAYKSPYPGIALFKNPWRWQTTSASERALQYKPGERIHGFTVKEVTPVPDMFLTAVTLNHEGTGAKYLHLAREDTNNLFSVQFRTTPMDSTGVPHILEHTVLCGSQKFPCRDPFFKMLNRSLSTFMNAFTANDDYTMYPFSTQNAKDFQNLLSVYLDAVFFSLPERAGLLLTKPVASKIPLRNPQIRRFRLDGPKPPSKVSEFEELVARERENPARRFQRGQRLGVLYPFPQSTANWTVSPPWARQSPDYTVWPPFPGAARSKESNDRHLESLARSAFKAAASTLRPAFASSWVSKSVAK</sequence>
<dbReference type="Gene3D" id="1.10.287.3160">
    <property type="match status" value="1"/>
</dbReference>
<comment type="caution">
    <text evidence="1">The sequence shown here is derived from an EMBL/GenBank/DDBJ whole genome shotgun (WGS) entry which is preliminary data.</text>
</comment>